<dbReference type="InterPro" id="IPR012902">
    <property type="entry name" value="N_methyl_site"/>
</dbReference>
<dbReference type="InParanoid" id="S0EWF3"/>
<evidence type="ECO:0000256" key="8">
    <source>
        <dbReference type="ARBA" id="ARBA00022989"/>
    </source>
</evidence>
<keyword evidence="7 11" id="KW-0812">Transmembrane</keyword>
<keyword evidence="14" id="KW-1185">Reference proteome</keyword>
<dbReference type="PANTHER" id="PTHR30093:SF44">
    <property type="entry name" value="TYPE II SECRETION SYSTEM CORE PROTEIN G"/>
    <property type="match status" value="1"/>
</dbReference>
<evidence type="ECO:0000256" key="3">
    <source>
        <dbReference type="ARBA" id="ARBA00020042"/>
    </source>
</evidence>
<protein>
    <recommendedName>
        <fullName evidence="3">Type II secretion system core protein G</fullName>
    </recommendedName>
</protein>
<dbReference type="Pfam" id="PF08334">
    <property type="entry name" value="T2SSG"/>
    <property type="match status" value="1"/>
</dbReference>
<dbReference type="EMBL" id="HF951689">
    <property type="protein sequence ID" value="CCW34028.1"/>
    <property type="molecule type" value="Genomic_DNA"/>
</dbReference>
<dbReference type="Pfam" id="PF07963">
    <property type="entry name" value="N_methyl"/>
    <property type="match status" value="1"/>
</dbReference>
<keyword evidence="9 11" id="KW-0472">Membrane</keyword>
<sequence length="142" mass="15546">MSQPAKKIRRAFTLIEILVVVVILAILAAIVVPNVISRIKDAKISAAIADIKAFDNAIDQYKLDMGTVPPSLDALITPPSPRGKWNGPYLKNIDHIPLDPWGHPYIYKVPGSDGREYDLYSAGPDGQPGTSDDIQDWNLKGQ</sequence>
<evidence type="ECO:0000256" key="5">
    <source>
        <dbReference type="ARBA" id="ARBA00022481"/>
    </source>
</evidence>
<gene>
    <name evidence="13" type="ORF">CCALI_00191</name>
</gene>
<dbReference type="KEGG" id="ccz:CCALI_00191"/>
<dbReference type="Proteomes" id="UP000014227">
    <property type="component" value="Chromosome I"/>
</dbReference>
<dbReference type="STRING" id="454171.CP488_00966"/>
<dbReference type="InterPro" id="IPR000983">
    <property type="entry name" value="Bac_GSPG_pilin"/>
</dbReference>
<dbReference type="GO" id="GO:0015628">
    <property type="term" value="P:protein secretion by the type II secretion system"/>
    <property type="evidence" value="ECO:0007669"/>
    <property type="project" value="InterPro"/>
</dbReference>
<keyword evidence="5" id="KW-0488">Methylation</keyword>
<dbReference type="RefSeq" id="WP_016481592.1">
    <property type="nucleotide sequence ID" value="NC_021487.1"/>
</dbReference>
<dbReference type="SUPFAM" id="SSF54523">
    <property type="entry name" value="Pili subunits"/>
    <property type="match status" value="1"/>
</dbReference>
<evidence type="ECO:0000256" key="2">
    <source>
        <dbReference type="ARBA" id="ARBA00009984"/>
    </source>
</evidence>
<feature type="transmembrane region" description="Helical" evidence="11">
    <location>
        <begin position="12"/>
        <end position="36"/>
    </location>
</feature>
<evidence type="ECO:0000256" key="9">
    <source>
        <dbReference type="ARBA" id="ARBA00023136"/>
    </source>
</evidence>
<dbReference type="InterPro" id="IPR045584">
    <property type="entry name" value="Pilin-like"/>
</dbReference>
<dbReference type="InterPro" id="IPR013545">
    <property type="entry name" value="T2SS_protein-GspG_C"/>
</dbReference>
<dbReference type="InterPro" id="IPR010054">
    <property type="entry name" value="Type2_sec_GspG"/>
</dbReference>
<accession>S0EWF3</accession>
<reference evidence="14" key="1">
    <citation type="submission" date="2013-03" db="EMBL/GenBank/DDBJ databases">
        <title>Genome sequence of Chthonomonas calidirosea, the first sequenced genome from the Armatimonadetes phylum (formally candidate division OP10).</title>
        <authorList>
            <person name="Lee K.C.Y."/>
            <person name="Morgan X.C."/>
            <person name="Dunfield P.F."/>
            <person name="Tamas I."/>
            <person name="Houghton K.M."/>
            <person name="Vyssotski M."/>
            <person name="Ryan J.L.J."/>
            <person name="Lagutin K."/>
            <person name="McDonald I.R."/>
            <person name="Stott M.B."/>
        </authorList>
    </citation>
    <scope>NUCLEOTIDE SEQUENCE [LARGE SCALE GENOMIC DNA]</scope>
    <source>
        <strain evidence="14">DSM 23976 / ICMP 18418 / T49</strain>
    </source>
</reference>
<dbReference type="GO" id="GO:0015627">
    <property type="term" value="C:type II protein secretion system complex"/>
    <property type="evidence" value="ECO:0007669"/>
    <property type="project" value="InterPro"/>
</dbReference>
<comment type="similarity">
    <text evidence="2">Belongs to the GSP G family.</text>
</comment>
<dbReference type="AlphaFoldDB" id="S0EWF3"/>
<dbReference type="HOGENOM" id="CLU_091705_2_2_0"/>
<dbReference type="eggNOG" id="COG2165">
    <property type="taxonomic scope" value="Bacteria"/>
</dbReference>
<evidence type="ECO:0000313" key="13">
    <source>
        <dbReference type="EMBL" id="CCW34028.1"/>
    </source>
</evidence>
<evidence type="ECO:0000313" key="14">
    <source>
        <dbReference type="Proteomes" id="UP000014227"/>
    </source>
</evidence>
<organism evidence="13 14">
    <name type="scientific">Chthonomonas calidirosea (strain DSM 23976 / ICMP 18418 / T49)</name>
    <dbReference type="NCBI Taxonomy" id="1303518"/>
    <lineage>
        <taxon>Bacteria</taxon>
        <taxon>Bacillati</taxon>
        <taxon>Armatimonadota</taxon>
        <taxon>Chthonomonadia</taxon>
        <taxon>Chthonomonadales</taxon>
        <taxon>Chthonomonadaceae</taxon>
        <taxon>Chthonomonas</taxon>
    </lineage>
</organism>
<evidence type="ECO:0000256" key="1">
    <source>
        <dbReference type="ARBA" id="ARBA00004377"/>
    </source>
</evidence>
<dbReference type="PATRIC" id="fig|1303518.3.peg.191"/>
<dbReference type="NCBIfam" id="TIGR02532">
    <property type="entry name" value="IV_pilin_GFxxxE"/>
    <property type="match status" value="1"/>
</dbReference>
<keyword evidence="4" id="KW-1003">Cell membrane</keyword>
<evidence type="ECO:0000256" key="10">
    <source>
        <dbReference type="SAM" id="MobiDB-lite"/>
    </source>
</evidence>
<name>S0EWF3_CHTCT</name>
<proteinExistence type="inferred from homology"/>
<evidence type="ECO:0000256" key="6">
    <source>
        <dbReference type="ARBA" id="ARBA00022519"/>
    </source>
</evidence>
<evidence type="ECO:0000256" key="11">
    <source>
        <dbReference type="SAM" id="Phobius"/>
    </source>
</evidence>
<dbReference type="PANTHER" id="PTHR30093">
    <property type="entry name" value="GENERAL SECRETION PATHWAY PROTEIN G"/>
    <property type="match status" value="1"/>
</dbReference>
<keyword evidence="6" id="KW-0997">Cell inner membrane</keyword>
<feature type="domain" description="Type II secretion system protein GspG C-terminal" evidence="12">
    <location>
        <begin position="34"/>
        <end position="136"/>
    </location>
</feature>
<comment type="subcellular location">
    <subcellularLocation>
        <location evidence="1">Cell inner membrane</location>
        <topology evidence="1">Single-pass membrane protein</topology>
    </subcellularLocation>
</comment>
<dbReference type="GO" id="GO:0005886">
    <property type="term" value="C:plasma membrane"/>
    <property type="evidence" value="ECO:0007669"/>
    <property type="project" value="UniProtKB-SubCell"/>
</dbReference>
<dbReference type="PRINTS" id="PR00813">
    <property type="entry name" value="BCTERIALGSPG"/>
</dbReference>
<evidence type="ECO:0000256" key="4">
    <source>
        <dbReference type="ARBA" id="ARBA00022475"/>
    </source>
</evidence>
<feature type="region of interest" description="Disordered" evidence="10">
    <location>
        <begin position="123"/>
        <end position="142"/>
    </location>
</feature>
<dbReference type="Gene3D" id="3.30.700.10">
    <property type="entry name" value="Glycoprotein, Type 4 Pilin"/>
    <property type="match status" value="1"/>
</dbReference>
<keyword evidence="8 11" id="KW-1133">Transmembrane helix</keyword>
<evidence type="ECO:0000256" key="7">
    <source>
        <dbReference type="ARBA" id="ARBA00022692"/>
    </source>
</evidence>
<dbReference type="OrthoDB" id="9795612at2"/>
<dbReference type="NCBIfam" id="TIGR01710">
    <property type="entry name" value="typeII_sec_gspG"/>
    <property type="match status" value="1"/>
</dbReference>
<evidence type="ECO:0000259" key="12">
    <source>
        <dbReference type="Pfam" id="PF08334"/>
    </source>
</evidence>